<feature type="repeat" description="TPR" evidence="4">
    <location>
        <begin position="91"/>
        <end position="124"/>
    </location>
</feature>
<keyword evidence="2 4" id="KW-0802">TPR repeat</keyword>
<sequence>MTEEETPETGYVKKETMFWVATVALVIGFFIGVMLTVYKSRSGLPVPLSPPKSQPEPSQAAPKAGDRAPSVETAARIFKLEQQTAQHPEDAEAWTQLGNLYFDSDNFEKAIGAYQKSLAIKPDNADVWTDMGVMYRRSGKPEEAIKAFDKAIAINPGHEVSRFNKGIVLMHDLNNMEGAVSAWEELVAVNPAAKSPNGQLVAELIQRIRSRGKP</sequence>
<feature type="repeat" description="TPR" evidence="4">
    <location>
        <begin position="125"/>
        <end position="158"/>
    </location>
</feature>
<organism evidence="7 8">
    <name type="scientific">Candidatus Desulfatibia profunda</name>
    <dbReference type="NCBI Taxonomy" id="2841695"/>
    <lineage>
        <taxon>Bacteria</taxon>
        <taxon>Pseudomonadati</taxon>
        <taxon>Thermodesulfobacteriota</taxon>
        <taxon>Desulfobacteria</taxon>
        <taxon>Desulfobacterales</taxon>
        <taxon>Desulfobacterales incertae sedis</taxon>
        <taxon>Candidatus Desulfatibia</taxon>
    </lineage>
</organism>
<evidence type="ECO:0000313" key="7">
    <source>
        <dbReference type="EMBL" id="MBC8360845.1"/>
    </source>
</evidence>
<dbReference type="Pfam" id="PF00515">
    <property type="entry name" value="TPR_1"/>
    <property type="match status" value="2"/>
</dbReference>
<proteinExistence type="predicted"/>
<evidence type="ECO:0000256" key="2">
    <source>
        <dbReference type="ARBA" id="ARBA00022803"/>
    </source>
</evidence>
<dbReference type="EMBL" id="JACNJH010000111">
    <property type="protein sequence ID" value="MBC8360845.1"/>
    <property type="molecule type" value="Genomic_DNA"/>
</dbReference>
<comment type="caution">
    <text evidence="7">The sequence shown here is derived from an EMBL/GenBank/DDBJ whole genome shotgun (WGS) entry which is preliminary data.</text>
</comment>
<keyword evidence="1" id="KW-0677">Repeat</keyword>
<keyword evidence="6" id="KW-0472">Membrane</keyword>
<dbReference type="AlphaFoldDB" id="A0A8J6TGM3"/>
<keyword evidence="6" id="KW-0812">Transmembrane</keyword>
<dbReference type="InterPro" id="IPR051685">
    <property type="entry name" value="Ycf3/AcsC/BcsC/TPR_MFPF"/>
</dbReference>
<dbReference type="PROSITE" id="PS50293">
    <property type="entry name" value="TPR_REGION"/>
    <property type="match status" value="2"/>
</dbReference>
<evidence type="ECO:0000256" key="4">
    <source>
        <dbReference type="PROSITE-ProRule" id="PRU00339"/>
    </source>
</evidence>
<dbReference type="InterPro" id="IPR019734">
    <property type="entry name" value="TPR_rpt"/>
</dbReference>
<dbReference type="SUPFAM" id="SSF48452">
    <property type="entry name" value="TPR-like"/>
    <property type="match status" value="1"/>
</dbReference>
<name>A0A8J6TGM3_9BACT</name>
<protein>
    <submittedName>
        <fullName evidence="7">Tetratricopeptide repeat protein</fullName>
    </submittedName>
</protein>
<dbReference type="PROSITE" id="PS50005">
    <property type="entry name" value="TPR"/>
    <property type="match status" value="2"/>
</dbReference>
<feature type="region of interest" description="Disordered" evidence="5">
    <location>
        <begin position="45"/>
        <end position="68"/>
    </location>
</feature>
<accession>A0A8J6TGM3</accession>
<evidence type="ECO:0000313" key="8">
    <source>
        <dbReference type="Proteomes" id="UP000603434"/>
    </source>
</evidence>
<dbReference type="PANTHER" id="PTHR44943">
    <property type="entry name" value="CELLULOSE SYNTHASE OPERON PROTEIN C"/>
    <property type="match status" value="1"/>
</dbReference>
<dbReference type="SMART" id="SM00028">
    <property type="entry name" value="TPR"/>
    <property type="match status" value="2"/>
</dbReference>
<evidence type="ECO:0000256" key="5">
    <source>
        <dbReference type="SAM" id="MobiDB-lite"/>
    </source>
</evidence>
<dbReference type="InterPro" id="IPR011990">
    <property type="entry name" value="TPR-like_helical_dom_sf"/>
</dbReference>
<reference evidence="7 8" key="1">
    <citation type="submission" date="2020-08" db="EMBL/GenBank/DDBJ databases">
        <title>Bridging the membrane lipid divide: bacteria of the FCB group superphylum have the potential to synthesize archaeal ether lipids.</title>
        <authorList>
            <person name="Villanueva L."/>
            <person name="Von Meijenfeldt F.A.B."/>
            <person name="Westbye A.B."/>
            <person name="Yadav S."/>
            <person name="Hopmans E.C."/>
            <person name="Dutilh B.E."/>
            <person name="Sinninghe Damste J.S."/>
        </authorList>
    </citation>
    <scope>NUCLEOTIDE SEQUENCE [LARGE SCALE GENOMIC DNA]</scope>
    <source>
        <strain evidence="7">NIOZ-UU30</strain>
    </source>
</reference>
<feature type="transmembrane region" description="Helical" evidence="6">
    <location>
        <begin position="17"/>
        <end position="38"/>
    </location>
</feature>
<dbReference type="PANTHER" id="PTHR44943:SF9">
    <property type="entry name" value="TPR-REPEAT-CONTAINING PROTEIN"/>
    <property type="match status" value="1"/>
</dbReference>
<gene>
    <name evidence="7" type="ORF">H8E23_05565</name>
</gene>
<dbReference type="Proteomes" id="UP000603434">
    <property type="component" value="Unassembled WGS sequence"/>
</dbReference>
<dbReference type="Gene3D" id="1.25.40.10">
    <property type="entry name" value="Tetratricopeptide repeat domain"/>
    <property type="match status" value="1"/>
</dbReference>
<keyword evidence="3" id="KW-0793">Thylakoid</keyword>
<evidence type="ECO:0000256" key="1">
    <source>
        <dbReference type="ARBA" id="ARBA00022737"/>
    </source>
</evidence>
<evidence type="ECO:0000256" key="3">
    <source>
        <dbReference type="ARBA" id="ARBA00023078"/>
    </source>
</evidence>
<keyword evidence="6" id="KW-1133">Transmembrane helix</keyword>
<evidence type="ECO:0000256" key="6">
    <source>
        <dbReference type="SAM" id="Phobius"/>
    </source>
</evidence>